<reference evidence="1 2" key="1">
    <citation type="submission" date="2019-03" db="EMBL/GenBank/DDBJ databases">
        <title>First draft genome of Liparis tanakae, snailfish: a comprehensive survey of snailfish specific genes.</title>
        <authorList>
            <person name="Kim W."/>
            <person name="Song I."/>
            <person name="Jeong J.-H."/>
            <person name="Kim D."/>
            <person name="Kim S."/>
            <person name="Ryu S."/>
            <person name="Song J.Y."/>
            <person name="Lee S.K."/>
        </authorList>
    </citation>
    <scope>NUCLEOTIDE SEQUENCE [LARGE SCALE GENOMIC DNA]</scope>
    <source>
        <tissue evidence="1">Muscle</tissue>
    </source>
</reference>
<protein>
    <submittedName>
        <fullName evidence="1">Uncharacterized protein</fullName>
    </submittedName>
</protein>
<gene>
    <name evidence="1" type="ORF">EYF80_044887</name>
</gene>
<keyword evidence="2" id="KW-1185">Reference proteome</keyword>
<evidence type="ECO:0000313" key="2">
    <source>
        <dbReference type="Proteomes" id="UP000314294"/>
    </source>
</evidence>
<dbReference type="Proteomes" id="UP000314294">
    <property type="component" value="Unassembled WGS sequence"/>
</dbReference>
<name>A0A4Z2FVS1_9TELE</name>
<comment type="caution">
    <text evidence="1">The sequence shown here is derived from an EMBL/GenBank/DDBJ whole genome shotgun (WGS) entry which is preliminary data.</text>
</comment>
<accession>A0A4Z2FVS1</accession>
<proteinExistence type="predicted"/>
<sequence>MPIHVTTSRIHRTPDQLIRQQQVGAKQPLNVWTAVTSRGRQIHVKRRVGVSDLHHHWETW</sequence>
<evidence type="ECO:0000313" key="1">
    <source>
        <dbReference type="EMBL" id="TNN44913.1"/>
    </source>
</evidence>
<organism evidence="1 2">
    <name type="scientific">Liparis tanakae</name>
    <name type="common">Tanaka's snailfish</name>
    <dbReference type="NCBI Taxonomy" id="230148"/>
    <lineage>
        <taxon>Eukaryota</taxon>
        <taxon>Metazoa</taxon>
        <taxon>Chordata</taxon>
        <taxon>Craniata</taxon>
        <taxon>Vertebrata</taxon>
        <taxon>Euteleostomi</taxon>
        <taxon>Actinopterygii</taxon>
        <taxon>Neopterygii</taxon>
        <taxon>Teleostei</taxon>
        <taxon>Neoteleostei</taxon>
        <taxon>Acanthomorphata</taxon>
        <taxon>Eupercaria</taxon>
        <taxon>Perciformes</taxon>
        <taxon>Cottioidei</taxon>
        <taxon>Cottales</taxon>
        <taxon>Liparidae</taxon>
        <taxon>Liparis</taxon>
    </lineage>
</organism>
<dbReference type="AlphaFoldDB" id="A0A4Z2FVS1"/>
<dbReference type="EMBL" id="SRLO01000877">
    <property type="protein sequence ID" value="TNN44913.1"/>
    <property type="molecule type" value="Genomic_DNA"/>
</dbReference>